<dbReference type="AlphaFoldDB" id="A0A1G6XLT0"/>
<dbReference type="STRING" id="1391627.SAMN05216464_102555"/>
<dbReference type="EMBL" id="FNAI01000002">
    <property type="protein sequence ID" value="SDD78196.1"/>
    <property type="molecule type" value="Genomic_DNA"/>
</dbReference>
<name>A0A1G6XLT0_9SPHI</name>
<gene>
    <name evidence="1" type="ORF">SAMN05216464_102555</name>
</gene>
<proteinExistence type="predicted"/>
<evidence type="ECO:0000313" key="2">
    <source>
        <dbReference type="Proteomes" id="UP000199072"/>
    </source>
</evidence>
<protein>
    <submittedName>
        <fullName evidence="1">Uncharacterized protein</fullName>
    </submittedName>
</protein>
<accession>A0A1G6XLT0</accession>
<sequence length="243" mass="27618">MKKTINIPLSALAAYTLFKKSFEKAGLPNDGKIKKSKWAFELMDKLQANEQIAASLIANDWIDYQNYLRDSYNRILKFVDKSPEMIIGFEHKITPLFMYIGVKDYKSFNKKFDSVVKPTKQERPADDQGPIVTIAEPVSIPVLYTSAPFGRFAILRNPDNGIIRFYANGDFIFEGDETSLFIKPEFLTKVATHAMFGDDAPWVKIKYVKEGKPGTAYFAQIEPGTNDVKPVEPQAILQYLNKK</sequence>
<keyword evidence="2" id="KW-1185">Reference proteome</keyword>
<evidence type="ECO:0000313" key="1">
    <source>
        <dbReference type="EMBL" id="SDD78196.1"/>
    </source>
</evidence>
<reference evidence="1 2" key="1">
    <citation type="submission" date="2016-10" db="EMBL/GenBank/DDBJ databases">
        <authorList>
            <person name="de Groot N.N."/>
        </authorList>
    </citation>
    <scope>NUCLEOTIDE SEQUENCE [LARGE SCALE GENOMIC DNA]</scope>
    <source>
        <strain evidence="1 2">47C3B</strain>
    </source>
</reference>
<dbReference type="Proteomes" id="UP000199072">
    <property type="component" value="Unassembled WGS sequence"/>
</dbReference>
<dbReference type="RefSeq" id="WP_091146796.1">
    <property type="nucleotide sequence ID" value="NZ_FNAI01000002.1"/>
</dbReference>
<organism evidence="1 2">
    <name type="scientific">Mucilaginibacter pineti</name>
    <dbReference type="NCBI Taxonomy" id="1391627"/>
    <lineage>
        <taxon>Bacteria</taxon>
        <taxon>Pseudomonadati</taxon>
        <taxon>Bacteroidota</taxon>
        <taxon>Sphingobacteriia</taxon>
        <taxon>Sphingobacteriales</taxon>
        <taxon>Sphingobacteriaceae</taxon>
        <taxon>Mucilaginibacter</taxon>
    </lineage>
</organism>